<dbReference type="AlphaFoldDB" id="A0A1N6M5B9"/>
<protein>
    <submittedName>
        <fullName evidence="1">Uncharacterized protein</fullName>
    </submittedName>
</protein>
<dbReference type="OrthoDB" id="5875762at2"/>
<gene>
    <name evidence="1" type="ORF">VSP9026_02369</name>
</gene>
<accession>A0A1N6M5B9</accession>
<dbReference type="RefSeq" id="WP_074373178.1">
    <property type="nucleotide sequence ID" value="NZ_AP024907.1"/>
</dbReference>
<evidence type="ECO:0000313" key="2">
    <source>
        <dbReference type="Proteomes" id="UP000184774"/>
    </source>
</evidence>
<sequence length="228" mass="26887">MCNSIQKYLLVLHDHDISATGVGARHMNLPTSIGGGGYLNNYSKLELSLSDSEIESALRCLHLPEHWRDILNHVGALKFLDIWRRLESVRLERSLRISIPTYTKRHHQMSADEFEHWLDGQRLSMALFEIYVVVSAEEYRYIWRRLYKAAYYPSRKFLRVYVPVYQIFNNHLRKILAYSLFNAGMEVKKVSHQLTLWTNSTRSQSRLNAMQRRLKKVRSPSQQEVIHL</sequence>
<evidence type="ECO:0000313" key="1">
    <source>
        <dbReference type="EMBL" id="SIO94641.1"/>
    </source>
</evidence>
<dbReference type="Proteomes" id="UP000184774">
    <property type="component" value="Unassembled WGS sequence"/>
</dbReference>
<reference evidence="1 2" key="1">
    <citation type="submission" date="2016-12" db="EMBL/GenBank/DDBJ databases">
        <authorList>
            <person name="Song W.-J."/>
            <person name="Kurnit D.M."/>
        </authorList>
    </citation>
    <scope>NUCLEOTIDE SEQUENCE [LARGE SCALE GENOMIC DNA]</scope>
    <source>
        <strain evidence="1 2">CECT 9026</strain>
    </source>
</reference>
<proteinExistence type="predicted"/>
<organism evidence="1 2">
    <name type="scientific">Vibrio spartinae</name>
    <dbReference type="NCBI Taxonomy" id="1918945"/>
    <lineage>
        <taxon>Bacteria</taxon>
        <taxon>Pseudomonadati</taxon>
        <taxon>Pseudomonadota</taxon>
        <taxon>Gammaproteobacteria</taxon>
        <taxon>Vibrionales</taxon>
        <taxon>Vibrionaceae</taxon>
        <taxon>Vibrio</taxon>
    </lineage>
</organism>
<dbReference type="EMBL" id="FSSB01000016">
    <property type="protein sequence ID" value="SIO94641.1"/>
    <property type="molecule type" value="Genomic_DNA"/>
</dbReference>
<name>A0A1N6M5B9_9VIBR</name>